<dbReference type="AlphaFoldDB" id="A0A934U701"/>
<dbReference type="EMBL" id="JAEMNV010000012">
    <property type="protein sequence ID" value="MBJ8342483.1"/>
    <property type="molecule type" value="Genomic_DNA"/>
</dbReference>
<comment type="caution">
    <text evidence="2">The sequence shown here is derived from an EMBL/GenBank/DDBJ whole genome shotgun (WGS) entry which is preliminary data.</text>
</comment>
<dbReference type="GO" id="GO:0008641">
    <property type="term" value="F:ubiquitin-like modifier activating enzyme activity"/>
    <property type="evidence" value="ECO:0007669"/>
    <property type="project" value="InterPro"/>
</dbReference>
<dbReference type="GO" id="GO:0061503">
    <property type="term" value="F:tRNA threonylcarbamoyladenosine dehydratase"/>
    <property type="evidence" value="ECO:0007669"/>
    <property type="project" value="TreeGrafter"/>
</dbReference>
<dbReference type="InterPro" id="IPR045886">
    <property type="entry name" value="ThiF/MoeB/HesA"/>
</dbReference>
<name>A0A934U701_9NOCA</name>
<evidence type="ECO:0000313" key="3">
    <source>
        <dbReference type="Proteomes" id="UP000655868"/>
    </source>
</evidence>
<dbReference type="PANTHER" id="PTHR43267">
    <property type="entry name" value="TRNA THREONYLCARBAMOYLADENOSINE DEHYDRATASE"/>
    <property type="match status" value="1"/>
</dbReference>
<evidence type="ECO:0000313" key="2">
    <source>
        <dbReference type="EMBL" id="MBJ8342483.1"/>
    </source>
</evidence>
<dbReference type="InterPro" id="IPR000594">
    <property type="entry name" value="ThiF_NAD_FAD-bd"/>
</dbReference>
<dbReference type="GO" id="GO:0061504">
    <property type="term" value="P:cyclic threonylcarbamoyladenosine biosynthetic process"/>
    <property type="evidence" value="ECO:0007669"/>
    <property type="project" value="TreeGrafter"/>
</dbReference>
<proteinExistence type="predicted"/>
<gene>
    <name evidence="2" type="ORF">JGU71_26695</name>
</gene>
<dbReference type="InterPro" id="IPR035985">
    <property type="entry name" value="Ubiquitin-activating_enz"/>
</dbReference>
<sequence>MRAAERSTVTVQYRAQLLDEAVAEDMAELTRLRAKPDITFLDTLDTQRAGLGKLIPAASAEILEENPRWAYYPWRATAVAILGPKGFERLRLDRNRNKITVEEQQHFRTLTIGVIGLSVGHAIAHTLALEGLCGELRLTDFDEIELSNLNRIPATLLDLDLNKAVVVARRIAELDPYLSLVVHTAGATPDNIDEFSDGLDIMVEECDSLDIKVLARRAASKRGIPILMETSDRGILDVERYDLDPDLPFFNGLLGDDFDFGAFADMPTAEKVPHVLRILPPSQLSSRMVASMHEVGKTISTWPQLGSDVQLGGATVAAAVRRIGRGEPLESGRTSVDLHTALDRIADPRLGEEHTLEGA</sequence>
<protein>
    <submittedName>
        <fullName evidence="2">Rv1355c family protein</fullName>
    </submittedName>
</protein>
<accession>A0A934U701</accession>
<dbReference type="Gene3D" id="3.40.50.720">
    <property type="entry name" value="NAD(P)-binding Rossmann-like Domain"/>
    <property type="match status" value="1"/>
</dbReference>
<dbReference type="NCBIfam" id="NF005901">
    <property type="entry name" value="PRK07877.1"/>
    <property type="match status" value="1"/>
</dbReference>
<keyword evidence="3" id="KW-1185">Reference proteome</keyword>
<evidence type="ECO:0000259" key="1">
    <source>
        <dbReference type="Pfam" id="PF00899"/>
    </source>
</evidence>
<dbReference type="Pfam" id="PF00899">
    <property type="entry name" value="ThiF"/>
    <property type="match status" value="1"/>
</dbReference>
<feature type="domain" description="THIF-type NAD/FAD binding fold" evidence="1">
    <location>
        <begin position="93"/>
        <end position="227"/>
    </location>
</feature>
<dbReference type="PANTHER" id="PTHR43267:SF3">
    <property type="entry name" value="THIF PROTEIN"/>
    <property type="match status" value="1"/>
</dbReference>
<reference evidence="2" key="1">
    <citation type="submission" date="2020-12" db="EMBL/GenBank/DDBJ databases">
        <title>Antrihabitans popcorni sp. nov. and Antrihabitans auranticaus sp. nov., isolated from a larva cave.</title>
        <authorList>
            <person name="Lee S.D."/>
            <person name="Kim I.S."/>
        </authorList>
    </citation>
    <scope>NUCLEOTIDE SEQUENCE</scope>
    <source>
        <strain evidence="2">YC3-6</strain>
    </source>
</reference>
<dbReference type="SUPFAM" id="SSF69572">
    <property type="entry name" value="Activating enzymes of the ubiquitin-like proteins"/>
    <property type="match status" value="1"/>
</dbReference>
<organism evidence="2 3">
    <name type="scientific">Antrihabitans stalagmiti</name>
    <dbReference type="NCBI Taxonomy" id="2799499"/>
    <lineage>
        <taxon>Bacteria</taxon>
        <taxon>Bacillati</taxon>
        <taxon>Actinomycetota</taxon>
        <taxon>Actinomycetes</taxon>
        <taxon>Mycobacteriales</taxon>
        <taxon>Nocardiaceae</taxon>
        <taxon>Antrihabitans</taxon>
    </lineage>
</organism>
<dbReference type="Proteomes" id="UP000655868">
    <property type="component" value="Unassembled WGS sequence"/>
</dbReference>
<dbReference type="CDD" id="cd01483">
    <property type="entry name" value="E1_enzyme_family"/>
    <property type="match status" value="1"/>
</dbReference>